<dbReference type="AlphaFoldDB" id="A0A3S5FEK5"/>
<evidence type="ECO:0000313" key="2">
    <source>
        <dbReference type="Proteomes" id="UP000784294"/>
    </source>
</evidence>
<organism evidence="1 2">
    <name type="scientific">Protopolystoma xenopodis</name>
    <dbReference type="NCBI Taxonomy" id="117903"/>
    <lineage>
        <taxon>Eukaryota</taxon>
        <taxon>Metazoa</taxon>
        <taxon>Spiralia</taxon>
        <taxon>Lophotrochozoa</taxon>
        <taxon>Platyhelminthes</taxon>
        <taxon>Monogenea</taxon>
        <taxon>Polyopisthocotylea</taxon>
        <taxon>Polystomatidea</taxon>
        <taxon>Polystomatidae</taxon>
        <taxon>Protopolystoma</taxon>
    </lineage>
</organism>
<evidence type="ECO:0000313" key="1">
    <source>
        <dbReference type="EMBL" id="VEL25964.1"/>
    </source>
</evidence>
<gene>
    <name evidence="1" type="ORF">PXEA_LOCUS19404</name>
</gene>
<protein>
    <submittedName>
        <fullName evidence="1">Uncharacterized protein</fullName>
    </submittedName>
</protein>
<keyword evidence="2" id="KW-1185">Reference proteome</keyword>
<reference evidence="1" key="1">
    <citation type="submission" date="2018-11" db="EMBL/GenBank/DDBJ databases">
        <authorList>
            <consortium name="Pathogen Informatics"/>
        </authorList>
    </citation>
    <scope>NUCLEOTIDE SEQUENCE</scope>
</reference>
<dbReference type="Proteomes" id="UP000784294">
    <property type="component" value="Unassembled WGS sequence"/>
</dbReference>
<comment type="caution">
    <text evidence="1">The sequence shown here is derived from an EMBL/GenBank/DDBJ whole genome shotgun (WGS) entry which is preliminary data.</text>
</comment>
<name>A0A3S5FEK5_9PLAT</name>
<accession>A0A3S5FEK5</accession>
<sequence length="228" mass="24406">MSSEPGVCPIPLFACPRGLLEVNLPELVLLNQTSELLLTPPLQSSVSPSSALASSSSASNSPTSLLFSSRSVHQLFFDTGLAISLADWSNALHRLPVKAQLGVHRSPISQQLPSSSNLWPGSTFNSASKFDEIMESDILGSTRIASPALLNPSLKTYRLPNINKSRIQVPGSVGEPVRLPWRITSAGLQCIFKKSTNHKPAWLCQMAGLTATLAATPKFSCSLDNKIS</sequence>
<feature type="non-terminal residue" evidence="1">
    <location>
        <position position="228"/>
    </location>
</feature>
<dbReference type="EMBL" id="CAAALY010077217">
    <property type="protein sequence ID" value="VEL25964.1"/>
    <property type="molecule type" value="Genomic_DNA"/>
</dbReference>
<proteinExistence type="predicted"/>